<reference evidence="15" key="1">
    <citation type="journal article" date="2019" name="Int. J. Syst. Evol. Microbiol.">
        <title>The Global Catalogue of Microorganisms (GCM) 10K type strain sequencing project: providing services to taxonomists for standard genome sequencing and annotation.</title>
        <authorList>
            <consortium name="The Broad Institute Genomics Platform"/>
            <consortium name="The Broad Institute Genome Sequencing Center for Infectious Disease"/>
            <person name="Wu L."/>
            <person name="Ma J."/>
        </authorList>
    </citation>
    <scope>NUCLEOTIDE SEQUENCE [LARGE SCALE GENOMIC DNA]</scope>
    <source>
        <strain evidence="15">CGMCC 1.16444</strain>
    </source>
</reference>
<comment type="subcellular location">
    <subcellularLocation>
        <location evidence="1">Membrane</location>
        <topology evidence="1">Multi-pass membrane protein</topology>
    </subcellularLocation>
</comment>
<evidence type="ECO:0000256" key="6">
    <source>
        <dbReference type="ARBA" id="ARBA00022692"/>
    </source>
</evidence>
<keyword evidence="10 12" id="KW-0472">Membrane</keyword>
<dbReference type="InterPro" id="IPR004771">
    <property type="entry name" value="K/H_exchanger"/>
</dbReference>
<dbReference type="PANTHER" id="PTHR46157">
    <property type="entry name" value="K(+) EFFLUX ANTIPORTER 3, CHLOROPLASTIC"/>
    <property type="match status" value="1"/>
</dbReference>
<evidence type="ECO:0000256" key="12">
    <source>
        <dbReference type="SAM" id="Phobius"/>
    </source>
</evidence>
<protein>
    <submittedName>
        <fullName evidence="14">Monovalent cation:proton antiporter-2 (CPA2) family protein</fullName>
    </submittedName>
</protein>
<feature type="region of interest" description="Disordered" evidence="11">
    <location>
        <begin position="579"/>
        <end position="605"/>
    </location>
</feature>
<evidence type="ECO:0000256" key="1">
    <source>
        <dbReference type="ARBA" id="ARBA00004141"/>
    </source>
</evidence>
<evidence type="ECO:0000256" key="5">
    <source>
        <dbReference type="ARBA" id="ARBA00022538"/>
    </source>
</evidence>
<evidence type="ECO:0000256" key="11">
    <source>
        <dbReference type="SAM" id="MobiDB-lite"/>
    </source>
</evidence>
<feature type="transmembrane region" description="Helical" evidence="12">
    <location>
        <begin position="301"/>
        <end position="323"/>
    </location>
</feature>
<feature type="transmembrane region" description="Helical" evidence="12">
    <location>
        <begin position="335"/>
        <end position="357"/>
    </location>
</feature>
<dbReference type="SUPFAM" id="SSF51735">
    <property type="entry name" value="NAD(P)-binding Rossmann-fold domains"/>
    <property type="match status" value="1"/>
</dbReference>
<feature type="transmembrane region" description="Helical" evidence="12">
    <location>
        <begin position="274"/>
        <end position="295"/>
    </location>
</feature>
<feature type="transmembrane region" description="Helical" evidence="12">
    <location>
        <begin position="156"/>
        <end position="175"/>
    </location>
</feature>
<dbReference type="PANTHER" id="PTHR46157:SF8">
    <property type="entry name" value="GLUTATHIONE-REGULATED POTASSIUM-EFFLUX SYSTEM PROTEIN"/>
    <property type="match status" value="1"/>
</dbReference>
<feature type="transmembrane region" description="Helical" evidence="12">
    <location>
        <begin position="59"/>
        <end position="78"/>
    </location>
</feature>
<dbReference type="PROSITE" id="PS51201">
    <property type="entry name" value="RCK_N"/>
    <property type="match status" value="1"/>
</dbReference>
<dbReference type="RefSeq" id="WP_114956408.1">
    <property type="nucleotide sequence ID" value="NZ_JBHSJF010000008.1"/>
</dbReference>
<evidence type="ECO:0000256" key="7">
    <source>
        <dbReference type="ARBA" id="ARBA00022958"/>
    </source>
</evidence>
<dbReference type="Pfam" id="PF02254">
    <property type="entry name" value="TrkA_N"/>
    <property type="match status" value="1"/>
</dbReference>
<dbReference type="Proteomes" id="UP001595796">
    <property type="component" value="Unassembled WGS sequence"/>
</dbReference>
<dbReference type="InterPro" id="IPR006153">
    <property type="entry name" value="Cation/H_exchanger_TM"/>
</dbReference>
<dbReference type="EMBL" id="JBHSJF010000008">
    <property type="protein sequence ID" value="MFC5069561.1"/>
    <property type="molecule type" value="Genomic_DNA"/>
</dbReference>
<keyword evidence="8 12" id="KW-1133">Transmembrane helix</keyword>
<evidence type="ECO:0000313" key="15">
    <source>
        <dbReference type="Proteomes" id="UP001595796"/>
    </source>
</evidence>
<sequence>MAVEAQGDQLVQVVALLGAGVVAVPIFRRLGLGSVLGYFAAGLAIGPFGLGLFSDPESILHVAELGVIMLLFIIGLEMQPARLWALRGQIFGLGIAHVAVCAALLTVAGMAVFGFSGPAAFVAGAGFVLSSTAAVTQMLDERGEMSTPEGQKTISILLLEDLAIVPLLALVAFMAPRTEDADVASRLIQMGYAIGAVVGIVVAGRFLLNPMFRLLAAARAREVMTAAALLVVLGAALLMQIGGLSMAMGAFLAGVLLSESSFRNQLEADVEPFRGLLLGLFFLAVGMSLDVDVIARAWPMILAVTAVYILTSAIGIYGVAAAFGASQREAINRIVMFAQGGEFAFVLYGAALASGIFDRETNAILTAAVILSMALAPFSALALRRVMPPEKPSMEGVELAHGLSGTALIIGFGRFGQVVSQGLLARGCTISIIEIDVEMIRAASDFGFLVHYGDGTRLDILHASGAGRADMILVCVDKRETSDRIVELIQSEFPLAKLLVRAWDRGHAIDLINKNVDFQIRDTFESALVFGQAALENLGVPEDEAAEIISDVRRRDLERLDIQIAGGIYAGQDLMLGNAPRPGPLTRPRQQGRVVGAEMPPVEAS</sequence>
<evidence type="ECO:0000259" key="13">
    <source>
        <dbReference type="PROSITE" id="PS51201"/>
    </source>
</evidence>
<keyword evidence="15" id="KW-1185">Reference proteome</keyword>
<comment type="similarity">
    <text evidence="2">Belongs to the monovalent cation:proton antiporter 2 (CPA2) transporter (TC 2.A.37) family.</text>
</comment>
<gene>
    <name evidence="14" type="ORF">ACFPFW_16200</name>
</gene>
<keyword evidence="7" id="KW-0630">Potassium</keyword>
<evidence type="ECO:0000313" key="14">
    <source>
        <dbReference type="EMBL" id="MFC5069561.1"/>
    </source>
</evidence>
<organism evidence="14 15">
    <name type="scientific">Flaviflagellibacter deserti</name>
    <dbReference type="NCBI Taxonomy" id="2267266"/>
    <lineage>
        <taxon>Bacteria</taxon>
        <taxon>Pseudomonadati</taxon>
        <taxon>Pseudomonadota</taxon>
        <taxon>Alphaproteobacteria</taxon>
        <taxon>Hyphomicrobiales</taxon>
        <taxon>Flaviflagellibacter</taxon>
    </lineage>
</organism>
<accession>A0ABV9Z5V3</accession>
<dbReference type="Gene3D" id="3.40.50.720">
    <property type="entry name" value="NAD(P)-binding Rossmann-like Domain"/>
    <property type="match status" value="1"/>
</dbReference>
<evidence type="ECO:0000256" key="2">
    <source>
        <dbReference type="ARBA" id="ARBA00005551"/>
    </source>
</evidence>
<keyword evidence="6 12" id="KW-0812">Transmembrane</keyword>
<comment type="caution">
    <text evidence="14">The sequence shown here is derived from an EMBL/GenBank/DDBJ whole genome shotgun (WGS) entry which is preliminary data.</text>
</comment>
<evidence type="ECO:0000256" key="4">
    <source>
        <dbReference type="ARBA" id="ARBA00022449"/>
    </source>
</evidence>
<keyword evidence="9" id="KW-0406">Ion transport</keyword>
<feature type="transmembrane region" description="Helical" evidence="12">
    <location>
        <begin position="119"/>
        <end position="136"/>
    </location>
</feature>
<dbReference type="NCBIfam" id="TIGR00932">
    <property type="entry name" value="2a37"/>
    <property type="match status" value="1"/>
</dbReference>
<feature type="transmembrane region" description="Helical" evidence="12">
    <location>
        <begin position="90"/>
        <end position="113"/>
    </location>
</feature>
<keyword evidence="3" id="KW-0813">Transport</keyword>
<feature type="domain" description="RCK N-terminal" evidence="13">
    <location>
        <begin position="404"/>
        <end position="520"/>
    </location>
</feature>
<feature type="transmembrane region" description="Helical" evidence="12">
    <location>
        <begin position="12"/>
        <end position="28"/>
    </location>
</feature>
<dbReference type="Gene3D" id="1.20.1530.20">
    <property type="match status" value="1"/>
</dbReference>
<evidence type="ECO:0000256" key="9">
    <source>
        <dbReference type="ARBA" id="ARBA00023065"/>
    </source>
</evidence>
<name>A0ABV9Z5V3_9HYPH</name>
<feature type="transmembrane region" description="Helical" evidence="12">
    <location>
        <begin position="35"/>
        <end position="53"/>
    </location>
</feature>
<dbReference type="Pfam" id="PF00999">
    <property type="entry name" value="Na_H_Exchanger"/>
    <property type="match status" value="1"/>
</dbReference>
<dbReference type="InterPro" id="IPR036291">
    <property type="entry name" value="NAD(P)-bd_dom_sf"/>
</dbReference>
<dbReference type="InterPro" id="IPR038770">
    <property type="entry name" value="Na+/solute_symporter_sf"/>
</dbReference>
<dbReference type="InterPro" id="IPR003148">
    <property type="entry name" value="RCK_N"/>
</dbReference>
<proteinExistence type="inferred from homology"/>
<evidence type="ECO:0000256" key="10">
    <source>
        <dbReference type="ARBA" id="ARBA00023136"/>
    </source>
</evidence>
<keyword evidence="5" id="KW-0633">Potassium transport</keyword>
<keyword evidence="4" id="KW-0050">Antiport</keyword>
<feature type="transmembrane region" description="Helical" evidence="12">
    <location>
        <begin position="187"/>
        <end position="208"/>
    </location>
</feature>
<evidence type="ECO:0000256" key="3">
    <source>
        <dbReference type="ARBA" id="ARBA00022448"/>
    </source>
</evidence>
<evidence type="ECO:0000256" key="8">
    <source>
        <dbReference type="ARBA" id="ARBA00022989"/>
    </source>
</evidence>
<feature type="transmembrane region" description="Helical" evidence="12">
    <location>
        <begin position="363"/>
        <end position="383"/>
    </location>
</feature>